<sequence length="93" mass="10884">MKALFIPLKRCWFEQFKNGHKNFEYRGYGRQWTEKHCVVGRSVTLALGYGKTRLHGKIESFQIIPIELSPTEAQEIYQGRYQYIAKIGVTLCI</sequence>
<evidence type="ECO:0000313" key="1">
    <source>
        <dbReference type="EMBL" id="SMB88494.1"/>
    </source>
</evidence>
<dbReference type="RefSeq" id="WP_084257810.1">
    <property type="nucleotide sequence ID" value="NZ_FWWV01000047.1"/>
</dbReference>
<reference evidence="2" key="1">
    <citation type="submission" date="2017-04" db="EMBL/GenBank/DDBJ databases">
        <authorList>
            <person name="Varghese N."/>
            <person name="Submissions S."/>
        </authorList>
    </citation>
    <scope>NUCLEOTIDE SEQUENCE [LARGE SCALE GENOMIC DNA]</scope>
    <source>
        <strain evidence="2">DSM 23072</strain>
    </source>
</reference>
<protein>
    <recommendedName>
        <fullName evidence="3">ASCH domain-containing protein</fullName>
    </recommendedName>
</protein>
<proteinExistence type="predicted"/>
<keyword evidence="2" id="KW-1185">Reference proteome</keyword>
<dbReference type="AlphaFoldDB" id="A0A1W1V655"/>
<name>A0A1W1V655_9PAST</name>
<gene>
    <name evidence="1" type="ORF">SAMN05660772_02817</name>
</gene>
<dbReference type="EMBL" id="FWWV01000047">
    <property type="protein sequence ID" value="SMB88494.1"/>
    <property type="molecule type" value="Genomic_DNA"/>
</dbReference>
<evidence type="ECO:0008006" key="3">
    <source>
        <dbReference type="Google" id="ProtNLM"/>
    </source>
</evidence>
<organism evidence="1 2">
    <name type="scientific">Pasteurella testudinis DSM 23072</name>
    <dbReference type="NCBI Taxonomy" id="1122938"/>
    <lineage>
        <taxon>Bacteria</taxon>
        <taxon>Pseudomonadati</taxon>
        <taxon>Pseudomonadota</taxon>
        <taxon>Gammaproteobacteria</taxon>
        <taxon>Pasteurellales</taxon>
        <taxon>Pasteurellaceae</taxon>
        <taxon>Pasteurella</taxon>
    </lineage>
</organism>
<accession>A0A1W1V655</accession>
<evidence type="ECO:0000313" key="2">
    <source>
        <dbReference type="Proteomes" id="UP000192408"/>
    </source>
</evidence>
<dbReference type="STRING" id="1122938.SAMN05660772_02817"/>
<dbReference type="Proteomes" id="UP000192408">
    <property type="component" value="Unassembled WGS sequence"/>
</dbReference>